<gene>
    <name evidence="2" type="ORF">EV699_107145</name>
</gene>
<dbReference type="OrthoDB" id="9815701at2"/>
<dbReference type="Proteomes" id="UP000295765">
    <property type="component" value="Unassembled WGS sequence"/>
</dbReference>
<dbReference type="RefSeq" id="WP_132540957.1">
    <property type="nucleotide sequence ID" value="NZ_SLWY01000007.1"/>
</dbReference>
<comment type="caution">
    <text evidence="2">The sequence shown here is derived from an EMBL/GenBank/DDBJ whole genome shotgun (WGS) entry which is preliminary data.</text>
</comment>
<dbReference type="AlphaFoldDB" id="A0A4R2L736"/>
<dbReference type="InterPro" id="IPR013424">
    <property type="entry name" value="Ice-binding_C"/>
</dbReference>
<dbReference type="EMBL" id="SLWY01000007">
    <property type="protein sequence ID" value="TCO81751.1"/>
    <property type="molecule type" value="Genomic_DNA"/>
</dbReference>
<organism evidence="2 3">
    <name type="scientific">Plasticicumulans lactativorans</name>
    <dbReference type="NCBI Taxonomy" id="1133106"/>
    <lineage>
        <taxon>Bacteria</taxon>
        <taxon>Pseudomonadati</taxon>
        <taxon>Pseudomonadota</taxon>
        <taxon>Gammaproteobacteria</taxon>
        <taxon>Candidatus Competibacteraceae</taxon>
        <taxon>Plasticicumulans</taxon>
    </lineage>
</organism>
<evidence type="ECO:0000256" key="1">
    <source>
        <dbReference type="SAM" id="SignalP"/>
    </source>
</evidence>
<dbReference type="NCBIfam" id="TIGR02595">
    <property type="entry name" value="PEP_CTERM"/>
    <property type="match status" value="1"/>
</dbReference>
<evidence type="ECO:0000313" key="2">
    <source>
        <dbReference type="EMBL" id="TCO81751.1"/>
    </source>
</evidence>
<proteinExistence type="predicted"/>
<feature type="chain" id="PRO_5020762938" evidence="1">
    <location>
        <begin position="25"/>
        <end position="263"/>
    </location>
</feature>
<feature type="signal peptide" evidence="1">
    <location>
        <begin position="1"/>
        <end position="24"/>
    </location>
</feature>
<keyword evidence="3" id="KW-1185">Reference proteome</keyword>
<reference evidence="2 3" key="1">
    <citation type="submission" date="2019-03" db="EMBL/GenBank/DDBJ databases">
        <title>Genomic Encyclopedia of Type Strains, Phase IV (KMG-IV): sequencing the most valuable type-strain genomes for metagenomic binning, comparative biology and taxonomic classification.</title>
        <authorList>
            <person name="Goeker M."/>
        </authorList>
    </citation>
    <scope>NUCLEOTIDE SEQUENCE [LARGE SCALE GENOMIC DNA]</scope>
    <source>
        <strain evidence="2 3">DSM 25287</strain>
    </source>
</reference>
<protein>
    <submittedName>
        <fullName evidence="2">Putative secreted protein with PEP-CTERM sorting signal/MYXO-CTERM domain-containing protein</fullName>
    </submittedName>
</protein>
<keyword evidence="1" id="KW-0732">Signal</keyword>
<name>A0A4R2L736_9GAMM</name>
<dbReference type="NCBIfam" id="NF033947">
    <property type="entry name" value="PEP-cistern"/>
    <property type="match status" value="1"/>
</dbReference>
<accession>A0A4R2L736</accession>
<evidence type="ECO:0000313" key="3">
    <source>
        <dbReference type="Proteomes" id="UP000295765"/>
    </source>
</evidence>
<sequence length="263" mass="26682">MNRNALGSILAGALAVLATSQAQALQIAFEPLPAGQTVGSPSIFTSVPVVTFSAADVGSTYGALWHLTPAQQAQAGGTSLPGTISAEADFTLRSLTADTAVFDVAIRNTTSTALQASIMSIGLGISPDAQGSYLASGGFFDGIVAGSDPQQTFPGGFKGIDVCLYAANGCSGGKIKDGLAAGGHDTLTLKLRGDFDANDDGTPENLVLSLFAIKFQTSVGSFEFPDDPLLPSVPTELPEPGGLALLGIGALALRAVRRRAAVR</sequence>